<feature type="chain" id="PRO_5032837297" evidence="1">
    <location>
        <begin position="20"/>
        <end position="286"/>
    </location>
</feature>
<evidence type="ECO:0000313" key="3">
    <source>
        <dbReference type="Proteomes" id="UP000552864"/>
    </source>
</evidence>
<reference evidence="2 3" key="1">
    <citation type="submission" date="2020-04" db="EMBL/GenBank/DDBJ databases">
        <authorList>
            <person name="Yin C."/>
        </authorList>
    </citation>
    <scope>NUCLEOTIDE SEQUENCE [LARGE SCALE GENOMIC DNA]</scope>
    <source>
        <strain evidence="2 3">Ak56</strain>
    </source>
</reference>
<organism evidence="2 3">
    <name type="scientific">Chitinophaga eiseniae</name>
    <dbReference type="NCBI Taxonomy" id="634771"/>
    <lineage>
        <taxon>Bacteria</taxon>
        <taxon>Pseudomonadati</taxon>
        <taxon>Bacteroidota</taxon>
        <taxon>Chitinophagia</taxon>
        <taxon>Chitinophagales</taxon>
        <taxon>Chitinophagaceae</taxon>
        <taxon>Chitinophaga</taxon>
    </lineage>
</organism>
<gene>
    <name evidence="2" type="ORF">HGH91_13410</name>
</gene>
<proteinExistence type="predicted"/>
<feature type="signal peptide" evidence="1">
    <location>
        <begin position="1"/>
        <end position="19"/>
    </location>
</feature>
<comment type="caution">
    <text evidence="2">The sequence shown here is derived from an EMBL/GenBank/DDBJ whole genome shotgun (WGS) entry which is preliminary data.</text>
</comment>
<evidence type="ECO:0000313" key="2">
    <source>
        <dbReference type="EMBL" id="NLR79629.1"/>
    </source>
</evidence>
<dbReference type="AlphaFoldDB" id="A0A847SQP0"/>
<sequence length="286" mass="31170">MNKVYFFVGAILLAGFLQACEKRENVTLLYEGNKIVVNTLIQPDSVIYTRITRSVPSNVLIDGNNTDVSGAHVQLLEDGVPLASPEVQIIKGTPYYVSGSKAVLGKRYEVRVAVPGMQAVTAMDTLPAAPLASAAAAQVNSNRIRFTLKDCPTANNYYRIRIYISNPDGSDGSFAQFRLDPAFNNNLVDFFTQGASSSLIMSDERFNGKEVNFVLQTNNPIAATTQITLEVSALTYNTYQYLNTLTTQLRSGEAVISQPVRVFTNVANGYGIVGGINTKKMVFKAE</sequence>
<dbReference type="Proteomes" id="UP000552864">
    <property type="component" value="Unassembled WGS sequence"/>
</dbReference>
<keyword evidence="1" id="KW-0732">Signal</keyword>
<dbReference type="PROSITE" id="PS51257">
    <property type="entry name" value="PROKAR_LIPOPROTEIN"/>
    <property type="match status" value="1"/>
</dbReference>
<keyword evidence="3" id="KW-1185">Reference proteome</keyword>
<accession>A0A847SQP0</accession>
<dbReference type="InterPro" id="IPR025345">
    <property type="entry name" value="DUF4249"/>
</dbReference>
<evidence type="ECO:0000256" key="1">
    <source>
        <dbReference type="SAM" id="SignalP"/>
    </source>
</evidence>
<protein>
    <submittedName>
        <fullName evidence="2">DUF4249 domain-containing protein</fullName>
    </submittedName>
</protein>
<dbReference type="EMBL" id="JABAHZ010000002">
    <property type="protein sequence ID" value="NLR79629.1"/>
    <property type="molecule type" value="Genomic_DNA"/>
</dbReference>
<dbReference type="Pfam" id="PF14054">
    <property type="entry name" value="DUF4249"/>
    <property type="match status" value="1"/>
</dbReference>
<name>A0A847SQP0_9BACT</name>
<dbReference type="RefSeq" id="WP_168738914.1">
    <property type="nucleotide sequence ID" value="NZ_JABAHZ010000002.1"/>
</dbReference>